<reference evidence="4" key="1">
    <citation type="submission" date="2025-05" db="UniProtKB">
        <authorList>
            <consortium name="RefSeq"/>
        </authorList>
    </citation>
    <scope>NUCLEOTIDE SEQUENCE [LARGE SCALE GENOMIC DNA]</scope>
</reference>
<organism evidence="4 5">
    <name type="scientific">Pogona vitticeps</name>
    <name type="common">central bearded dragon</name>
    <dbReference type="NCBI Taxonomy" id="103695"/>
    <lineage>
        <taxon>Eukaryota</taxon>
        <taxon>Metazoa</taxon>
        <taxon>Chordata</taxon>
        <taxon>Craniata</taxon>
        <taxon>Vertebrata</taxon>
        <taxon>Euteleostomi</taxon>
        <taxon>Lepidosauria</taxon>
        <taxon>Squamata</taxon>
        <taxon>Bifurcata</taxon>
        <taxon>Unidentata</taxon>
        <taxon>Episquamata</taxon>
        <taxon>Toxicofera</taxon>
        <taxon>Iguania</taxon>
        <taxon>Acrodonta</taxon>
        <taxon>Agamidae</taxon>
        <taxon>Amphibolurinae</taxon>
        <taxon>Pogona</taxon>
    </lineage>
</organism>
<protein>
    <recommendedName>
        <fullName evidence="3">C3H1-type domain-containing protein</fullName>
    </recommendedName>
</protein>
<feature type="compositionally biased region" description="Basic and acidic residues" evidence="2">
    <location>
        <begin position="42"/>
        <end position="53"/>
    </location>
</feature>
<keyword evidence="1" id="KW-0479">Metal-binding</keyword>
<dbReference type="PANTHER" id="PTHR35558">
    <property type="entry name" value="SGNH_HYDRO DOMAIN-CONTAINING PROTEIN"/>
    <property type="match status" value="1"/>
</dbReference>
<feature type="domain" description="C3H1-type" evidence="3">
    <location>
        <begin position="436"/>
        <end position="458"/>
    </location>
</feature>
<keyword evidence="4" id="KW-1185">Reference proteome</keyword>
<feature type="compositionally biased region" description="Basic and acidic residues" evidence="2">
    <location>
        <begin position="64"/>
        <end position="81"/>
    </location>
</feature>
<keyword evidence="1" id="KW-0863">Zinc-finger</keyword>
<evidence type="ECO:0000256" key="1">
    <source>
        <dbReference type="PROSITE-ProRule" id="PRU00723"/>
    </source>
</evidence>
<evidence type="ECO:0000313" key="4">
    <source>
        <dbReference type="Proteomes" id="UP001652642"/>
    </source>
</evidence>
<keyword evidence="1" id="KW-0862">Zinc</keyword>
<dbReference type="InterPro" id="IPR000571">
    <property type="entry name" value="Znf_CCCH"/>
</dbReference>
<dbReference type="PROSITE" id="PS50103">
    <property type="entry name" value="ZF_C3H1"/>
    <property type="match status" value="1"/>
</dbReference>
<feature type="region of interest" description="Disordered" evidence="2">
    <location>
        <begin position="475"/>
        <end position="503"/>
    </location>
</feature>
<dbReference type="Proteomes" id="UP001652642">
    <property type="component" value="Chromosome 1"/>
</dbReference>
<evidence type="ECO:0000313" key="5">
    <source>
        <dbReference type="RefSeq" id="XP_072842057.1"/>
    </source>
</evidence>
<gene>
    <name evidence="5" type="primary">LOC140703139</name>
</gene>
<accession>A0ABM5F9I7</accession>
<proteinExistence type="predicted"/>
<name>A0ABM5F9I7_9SAUR</name>
<evidence type="ECO:0000259" key="3">
    <source>
        <dbReference type="PROSITE" id="PS50103"/>
    </source>
</evidence>
<dbReference type="RefSeq" id="XP_072842057.1">
    <property type="nucleotide sequence ID" value="XM_072985956.1"/>
</dbReference>
<evidence type="ECO:0000256" key="2">
    <source>
        <dbReference type="SAM" id="MobiDB-lite"/>
    </source>
</evidence>
<sequence>MPPKKGGGIKKGKGRAKKRAVPQLSPPQSSSDEESWAMLKELQAKVESLEARNSEAQASGGDEVTPRRSVRESRGRRRAEMRAMTMDLMRRFDALDPEQGRNPDGLEMEQDSEATPVRAGRRERGAEAPGGLDPGEGTSYEQDPYEELPYSGRGAVAASGESTRMAGEYEASHKTISSATQWPWMGGSLQTGATPNTYTTPGMAWPGSFWPPMGPQWFGWGMPVQPPLNTTPADEGKRAVLQQHPSVPNTGYNTVPIASIPYTDYSTPLGDHLTPAVKEKIWRGDFIDFYELVNREFEVKEIDKDDEKLKEKHRRKRPDRNWTNWVTGFTIYAGVLVKMQPWKASALFQYFDIMRRAKAEFEGQAWLRYDEAFRMRSAIRPELRWDETHPGLWLQHMSPAKTNLGDRFDCGHLNIKYSSGAGARQGAGQAVQPRLPCFEFNNKGSCNKAQCRFRHECIGCGGRHPRSNCFKAGVQRQNRAGGAQRKPDGGGGTPGKGSHANQN</sequence>
<feature type="region of interest" description="Disordered" evidence="2">
    <location>
        <begin position="1"/>
        <end position="147"/>
    </location>
</feature>
<dbReference type="GeneID" id="140703139"/>
<feature type="compositionally biased region" description="Basic residues" evidence="2">
    <location>
        <begin position="7"/>
        <end position="20"/>
    </location>
</feature>
<feature type="zinc finger region" description="C3H1-type" evidence="1">
    <location>
        <begin position="436"/>
        <end position="458"/>
    </location>
</feature>
<reference evidence="5" key="2">
    <citation type="submission" date="2025-08" db="UniProtKB">
        <authorList>
            <consortium name="RefSeq"/>
        </authorList>
    </citation>
    <scope>IDENTIFICATION</scope>
</reference>
<feature type="compositionally biased region" description="Basic and acidic residues" evidence="2">
    <location>
        <begin position="88"/>
        <end position="101"/>
    </location>
</feature>
<dbReference type="PANTHER" id="PTHR35558:SF1">
    <property type="entry name" value="ENDONUCLEASE_EXONUCLEASE_PHOSPHATASE DOMAIN-CONTAINING PROTEIN"/>
    <property type="match status" value="1"/>
</dbReference>